<evidence type="ECO:0000259" key="3">
    <source>
        <dbReference type="SMART" id="SM00852"/>
    </source>
</evidence>
<keyword evidence="2" id="KW-0501">Molybdenum cofactor biosynthesis</keyword>
<dbReference type="InterPro" id="IPR001453">
    <property type="entry name" value="MoaB/Mog_dom"/>
</dbReference>
<dbReference type="STRING" id="121821.GCA_001870675_03295"/>
<feature type="domain" description="MoaB/Mog" evidence="3">
    <location>
        <begin position="16"/>
        <end position="161"/>
    </location>
</feature>
<dbReference type="NCBIfam" id="NF006932">
    <property type="entry name" value="PRK09417.1"/>
    <property type="match status" value="1"/>
</dbReference>
<dbReference type="AlphaFoldDB" id="A0A2W7Q0I8"/>
<keyword evidence="5" id="KW-1185">Reference proteome</keyword>
<dbReference type="EMBL" id="QKZQ01000010">
    <property type="protein sequence ID" value="PZX42038.1"/>
    <property type="molecule type" value="Genomic_DNA"/>
</dbReference>
<dbReference type="SMART" id="SM00852">
    <property type="entry name" value="MoCF_biosynth"/>
    <property type="match status" value="1"/>
</dbReference>
<dbReference type="PANTHER" id="PTHR43764:SF1">
    <property type="entry name" value="MOLYBDOPTERIN MOLYBDOTRANSFERASE"/>
    <property type="match status" value="1"/>
</dbReference>
<comment type="pathway">
    <text evidence="1">Cofactor biosynthesis; molybdopterin biosynthesis.</text>
</comment>
<dbReference type="Gene3D" id="3.40.980.10">
    <property type="entry name" value="MoaB/Mog-like domain"/>
    <property type="match status" value="1"/>
</dbReference>
<dbReference type="Proteomes" id="UP000249364">
    <property type="component" value="Unassembled WGS sequence"/>
</dbReference>
<comment type="caution">
    <text evidence="4">The sequence shown here is derived from an EMBL/GenBank/DDBJ whole genome shotgun (WGS) entry which is preliminary data.</text>
</comment>
<dbReference type="SUPFAM" id="SSF53218">
    <property type="entry name" value="Molybdenum cofactor biosynthesis proteins"/>
    <property type="match status" value="1"/>
</dbReference>
<keyword evidence="4" id="KW-0808">Transferase</keyword>
<accession>A0A2W7Q0I8</accession>
<dbReference type="RefSeq" id="WP_071471064.1">
    <property type="nucleotide sequence ID" value="NZ_MEHT01000046.1"/>
</dbReference>
<dbReference type="CDD" id="cd00886">
    <property type="entry name" value="MogA_MoaB"/>
    <property type="match status" value="1"/>
</dbReference>
<dbReference type="NCBIfam" id="TIGR00177">
    <property type="entry name" value="molyb_syn"/>
    <property type="match status" value="1"/>
</dbReference>
<dbReference type="InterPro" id="IPR036425">
    <property type="entry name" value="MoaB/Mog-like_dom_sf"/>
</dbReference>
<keyword evidence="4" id="KW-0548">Nucleotidyltransferase</keyword>
<protein>
    <submittedName>
        <fullName evidence="4">Molybdopterin adenylyltransferase</fullName>
    </submittedName>
</protein>
<dbReference type="InterPro" id="IPR051920">
    <property type="entry name" value="MPT_Adenylyltrnsfr/MoaC-Rel"/>
</dbReference>
<evidence type="ECO:0000313" key="4">
    <source>
        <dbReference type="EMBL" id="PZX42038.1"/>
    </source>
</evidence>
<proteinExistence type="predicted"/>
<evidence type="ECO:0000256" key="2">
    <source>
        <dbReference type="ARBA" id="ARBA00023150"/>
    </source>
</evidence>
<dbReference type="GO" id="GO:0006777">
    <property type="term" value="P:Mo-molybdopterin cofactor biosynthetic process"/>
    <property type="evidence" value="ECO:0007669"/>
    <property type="project" value="UniProtKB-KW"/>
</dbReference>
<reference evidence="4 5" key="1">
    <citation type="submission" date="2018-06" db="EMBL/GenBank/DDBJ databases">
        <title>Genomic Encyclopedia of Archaeal and Bacterial Type Strains, Phase II (KMG-II): from individual species to whole genera.</title>
        <authorList>
            <person name="Goeker M."/>
        </authorList>
    </citation>
    <scope>NUCLEOTIDE SEQUENCE [LARGE SCALE GENOMIC DNA]</scope>
    <source>
        <strain evidence="4 5">DSM 13087</strain>
    </source>
</reference>
<dbReference type="OrthoDB" id="9784492at2"/>
<evidence type="ECO:0000256" key="1">
    <source>
        <dbReference type="ARBA" id="ARBA00005046"/>
    </source>
</evidence>
<organism evidence="4 5">
    <name type="scientific">Roseinatronobacter thiooxidans</name>
    <dbReference type="NCBI Taxonomy" id="121821"/>
    <lineage>
        <taxon>Bacteria</taxon>
        <taxon>Pseudomonadati</taxon>
        <taxon>Pseudomonadota</taxon>
        <taxon>Alphaproteobacteria</taxon>
        <taxon>Rhodobacterales</taxon>
        <taxon>Paracoccaceae</taxon>
        <taxon>Roseinatronobacter</taxon>
    </lineage>
</organism>
<sequence length="185" mass="19381">MTVEHISQSENGARIAILTVSDRAARGEYADLGGPAAEDWVRRVITSPVTVMRQIVPDGREGVADAMRALADDGADLVLVTGGTGPAPRDRTPEALADIIDFDLPGFGEEMRRASLAEVPTAILSRQSAGVRGQTLFITLPGKPAAIATCLQAVFAAVPYCLDLIGAARIDTDPARCAAFRPKAG</sequence>
<evidence type="ECO:0000313" key="5">
    <source>
        <dbReference type="Proteomes" id="UP000249364"/>
    </source>
</evidence>
<gene>
    <name evidence="4" type="ORF">LY56_02331</name>
</gene>
<dbReference type="Pfam" id="PF00994">
    <property type="entry name" value="MoCF_biosynth"/>
    <property type="match status" value="1"/>
</dbReference>
<dbReference type="PANTHER" id="PTHR43764">
    <property type="entry name" value="MOLYBDENUM COFACTOR BIOSYNTHESIS"/>
    <property type="match status" value="1"/>
</dbReference>
<name>A0A2W7Q0I8_9RHOB</name>
<dbReference type="GO" id="GO:0016779">
    <property type="term" value="F:nucleotidyltransferase activity"/>
    <property type="evidence" value="ECO:0007669"/>
    <property type="project" value="UniProtKB-KW"/>
</dbReference>